<keyword evidence="2" id="KW-0524">Neurogenesis</keyword>
<dbReference type="InterPro" id="IPR054019">
    <property type="entry name" value="CFP_TSR_C"/>
</dbReference>
<dbReference type="Pfam" id="PF01403">
    <property type="entry name" value="Sema"/>
    <property type="match status" value="1"/>
</dbReference>
<keyword evidence="6" id="KW-0472">Membrane</keyword>
<keyword evidence="11" id="KW-1185">Reference proteome</keyword>
<evidence type="ECO:0000256" key="1">
    <source>
        <dbReference type="ARBA" id="ARBA00004167"/>
    </source>
</evidence>
<evidence type="ECO:0000256" key="7">
    <source>
        <dbReference type="SAM" id="SignalP"/>
    </source>
</evidence>
<dbReference type="OrthoDB" id="9988752at2759"/>
<comment type="subcellular location">
    <subcellularLocation>
        <location evidence="1">Membrane</location>
        <topology evidence="1">Single-pass membrane protein</topology>
    </subcellularLocation>
</comment>
<name>A0A814DQ02_ADIRI</name>
<protein>
    <recommendedName>
        <fullName evidence="8">Sema domain-containing protein</fullName>
    </recommendedName>
</protein>
<dbReference type="SUPFAM" id="SSF101912">
    <property type="entry name" value="Sema domain"/>
    <property type="match status" value="1"/>
</dbReference>
<comment type="caution">
    <text evidence="9">The sequence shown here is derived from an EMBL/GenBank/DDBJ whole genome shotgun (WGS) entry which is preliminary data.</text>
</comment>
<dbReference type="InterPro" id="IPR001627">
    <property type="entry name" value="Semap_dom"/>
</dbReference>
<gene>
    <name evidence="10" type="ORF">EDS130_LOCUS20536</name>
    <name evidence="9" type="ORF">XAT740_LOCUS11058</name>
</gene>
<dbReference type="PROSITE" id="PS50092">
    <property type="entry name" value="TSP1"/>
    <property type="match status" value="4"/>
</dbReference>
<dbReference type="AlphaFoldDB" id="A0A814DQ02"/>
<dbReference type="Gene3D" id="2.20.100.10">
    <property type="entry name" value="Thrombospondin type-1 (TSP1) repeat"/>
    <property type="match status" value="4"/>
</dbReference>
<dbReference type="InterPro" id="IPR015943">
    <property type="entry name" value="WD40/YVTN_repeat-like_dom_sf"/>
</dbReference>
<dbReference type="Proteomes" id="UP000663828">
    <property type="component" value="Unassembled WGS sequence"/>
</dbReference>
<keyword evidence="3" id="KW-1015">Disulfide bond</keyword>
<feature type="signal peptide" evidence="7">
    <location>
        <begin position="1"/>
        <end position="17"/>
    </location>
</feature>
<dbReference type="SMART" id="SM00209">
    <property type="entry name" value="TSP1"/>
    <property type="match status" value="4"/>
</dbReference>
<dbReference type="GO" id="GO:0030215">
    <property type="term" value="F:semaphorin receptor binding"/>
    <property type="evidence" value="ECO:0007669"/>
    <property type="project" value="InterPro"/>
</dbReference>
<dbReference type="InterPro" id="IPR000884">
    <property type="entry name" value="TSP1_rpt"/>
</dbReference>
<evidence type="ECO:0000256" key="5">
    <source>
        <dbReference type="SAM" id="MobiDB-lite"/>
    </source>
</evidence>
<dbReference type="InterPro" id="IPR036352">
    <property type="entry name" value="Semap_dom_sf"/>
</dbReference>
<evidence type="ECO:0000259" key="8">
    <source>
        <dbReference type="PROSITE" id="PS51004"/>
    </source>
</evidence>
<organism evidence="9 11">
    <name type="scientific">Adineta ricciae</name>
    <name type="common">Rotifer</name>
    <dbReference type="NCBI Taxonomy" id="249248"/>
    <lineage>
        <taxon>Eukaryota</taxon>
        <taxon>Metazoa</taxon>
        <taxon>Spiralia</taxon>
        <taxon>Gnathifera</taxon>
        <taxon>Rotifera</taxon>
        <taxon>Eurotatoria</taxon>
        <taxon>Bdelloidea</taxon>
        <taxon>Adinetida</taxon>
        <taxon>Adinetidae</taxon>
        <taxon>Adineta</taxon>
    </lineage>
</organism>
<reference evidence="9" key="1">
    <citation type="submission" date="2021-02" db="EMBL/GenBank/DDBJ databases">
        <authorList>
            <person name="Nowell W R."/>
        </authorList>
    </citation>
    <scope>NUCLEOTIDE SEQUENCE</scope>
</reference>
<feature type="region of interest" description="Disordered" evidence="5">
    <location>
        <begin position="959"/>
        <end position="978"/>
    </location>
</feature>
<dbReference type="PANTHER" id="PTHR11036:SF79">
    <property type="entry name" value="SEMAPHORIN 5C, ISOFORM A"/>
    <property type="match status" value="1"/>
</dbReference>
<feature type="transmembrane region" description="Helical" evidence="6">
    <location>
        <begin position="867"/>
        <end position="888"/>
    </location>
</feature>
<dbReference type="GO" id="GO:0030335">
    <property type="term" value="P:positive regulation of cell migration"/>
    <property type="evidence" value="ECO:0007669"/>
    <property type="project" value="TreeGrafter"/>
</dbReference>
<dbReference type="PANTHER" id="PTHR11036">
    <property type="entry name" value="SEMAPHORIN"/>
    <property type="match status" value="1"/>
</dbReference>
<dbReference type="GO" id="GO:0005886">
    <property type="term" value="C:plasma membrane"/>
    <property type="evidence" value="ECO:0007669"/>
    <property type="project" value="TreeGrafter"/>
</dbReference>
<dbReference type="InterPro" id="IPR036383">
    <property type="entry name" value="TSP1_rpt_sf"/>
</dbReference>
<feature type="chain" id="PRO_5035599734" description="Sema domain-containing protein" evidence="7">
    <location>
        <begin position="18"/>
        <end position="992"/>
    </location>
</feature>
<evidence type="ECO:0000256" key="2">
    <source>
        <dbReference type="ARBA" id="ARBA00022902"/>
    </source>
</evidence>
<keyword evidence="6" id="KW-0812">Transmembrane</keyword>
<dbReference type="FunFam" id="2.20.100.10:FF:000001">
    <property type="entry name" value="semaphorin-5A isoform X1"/>
    <property type="match status" value="1"/>
</dbReference>
<evidence type="ECO:0000256" key="6">
    <source>
        <dbReference type="SAM" id="Phobius"/>
    </source>
</evidence>
<dbReference type="Proteomes" id="UP000663852">
    <property type="component" value="Unassembled WGS sequence"/>
</dbReference>
<keyword evidence="6" id="KW-1133">Transmembrane helix</keyword>
<comment type="caution">
    <text evidence="4">Lacks conserved residue(s) required for the propagation of feature annotation.</text>
</comment>
<accession>A0A814DQ02</accession>
<dbReference type="SUPFAM" id="SSF82895">
    <property type="entry name" value="TSP-1 type 1 repeat"/>
    <property type="match status" value="4"/>
</dbReference>
<sequence length="992" mass="113562">MVVFYLLLLVNICSIIAENELQFVSYNASLQTMRVHQNGDEAFDAIVVDEEQKQIIIGAKNAIIRLSLDDFHVRERFIWESQVDDANICRNQVKLVNECENYIRVLALRPRDRSLLVCGTNAYHPICTWRQSDSLTTLVSNENLISGDGKSPFNSHYTAVYHLIETGEFYSATNNEPVFGIQDSLIQRSFSQTKQLRTQQHDSNWLKNPYFVRILSIKQYIYTFFREIALEHLSCGTNIYSRVARICKYDDGTMKYSDTFRSFSKLRIQCSKKSSNEVTSFDFNELQSIFFDSSSNLIYAAFNLPKHGLLGSAICVYTVEELENIFKSPFLTQKSNESFWLPSPARQETESCDERGLKDESMTPLGPVLRSGVLQSSVNALVLNDIHIGHLLVDQLNGITVLFVITLDGLWLRKYSLLSDQTLCLLEQIDLKPPMVSIDNWKINKAELIAKTKEIVITTHISVLKIPVARCDRLKTNEICSAFMDPYCTWDNARQQCVFSKISSLMTSSESFKCPNVDIISNDGWTSWSDWFSCEQETGEKCQCRTRTCTQAKDRLNATLCQGQRIEMSQCEIHGGWSPWSAWSNCPQVCGKFLRSRTRTCTNPLPRNHGRVCIGPEREEDWCPEIICSSDSSRLSAWSEWNQCSKSCGGGIQKRTRTCLVDNEKCHECLQETRPCNQLPCPVEQAILWSNWTQVGLNNEISSDDIIMESRTRFVCSMMVNQTVLDIKSDQTMFRVCDNGRNDCEEKESLGQWSQWSDWGQCYPSCGTAGSVQTRRRQCMNNQCFGKEIEKRDCSICPSHSKNNWSCWSDWSQCSACTSFQFYSTKYRTRLCLTNSCAGLSREERACSCPFISPFFDEYRFTLIQTLFISLISFLFGCLLSLSVCALYNRRYSSSKSYQRNFAEYLRESTSNSSSSPHTAIDSDTFTTLSNPNQNSMKFRSFDSPNYFKDIPSRKLNLYMNPRDIPPSPPQPTLKRTSMMSLMKTNLDADDL</sequence>
<keyword evidence="7" id="KW-0732">Signal</keyword>
<dbReference type="Gene3D" id="2.130.10.10">
    <property type="entry name" value="YVTN repeat-like/Quinoprotein amine dehydrogenase"/>
    <property type="match status" value="1"/>
</dbReference>
<proteinExistence type="predicted"/>
<dbReference type="GO" id="GO:0071526">
    <property type="term" value="P:semaphorin-plexin signaling pathway"/>
    <property type="evidence" value="ECO:0007669"/>
    <property type="project" value="TreeGrafter"/>
</dbReference>
<feature type="domain" description="Sema" evidence="8">
    <location>
        <begin position="13"/>
        <end position="468"/>
    </location>
</feature>
<dbReference type="InterPro" id="IPR027231">
    <property type="entry name" value="Semaphorin"/>
</dbReference>
<evidence type="ECO:0000313" key="11">
    <source>
        <dbReference type="Proteomes" id="UP000663828"/>
    </source>
</evidence>
<evidence type="ECO:0000313" key="10">
    <source>
        <dbReference type="EMBL" id="CAF1111481.1"/>
    </source>
</evidence>
<dbReference type="GO" id="GO:0007411">
    <property type="term" value="P:axon guidance"/>
    <property type="evidence" value="ECO:0007669"/>
    <property type="project" value="TreeGrafter"/>
</dbReference>
<evidence type="ECO:0000256" key="3">
    <source>
        <dbReference type="ARBA" id="ARBA00023157"/>
    </source>
</evidence>
<dbReference type="Pfam" id="PF00090">
    <property type="entry name" value="TSP_1"/>
    <property type="match status" value="2"/>
</dbReference>
<dbReference type="GO" id="GO:0045499">
    <property type="term" value="F:chemorepellent activity"/>
    <property type="evidence" value="ECO:0007669"/>
    <property type="project" value="TreeGrafter"/>
</dbReference>
<dbReference type="EMBL" id="CAJNOJ010000101">
    <property type="protein sequence ID" value="CAF1111481.1"/>
    <property type="molecule type" value="Genomic_DNA"/>
</dbReference>
<evidence type="ECO:0000256" key="4">
    <source>
        <dbReference type="PROSITE-ProRule" id="PRU00352"/>
    </source>
</evidence>
<dbReference type="Pfam" id="PF22195">
    <property type="entry name" value="TSP1_CFP_C"/>
    <property type="match status" value="1"/>
</dbReference>
<feature type="region of interest" description="Disordered" evidence="5">
    <location>
        <begin position="909"/>
        <end position="929"/>
    </location>
</feature>
<dbReference type="EMBL" id="CAJNOR010000600">
    <property type="protein sequence ID" value="CAF0958646.1"/>
    <property type="molecule type" value="Genomic_DNA"/>
</dbReference>
<evidence type="ECO:0000313" key="9">
    <source>
        <dbReference type="EMBL" id="CAF0958646.1"/>
    </source>
</evidence>
<dbReference type="SMART" id="SM00630">
    <property type="entry name" value="Sema"/>
    <property type="match status" value="1"/>
</dbReference>
<dbReference type="PROSITE" id="PS51004">
    <property type="entry name" value="SEMA"/>
    <property type="match status" value="1"/>
</dbReference>